<dbReference type="Pfam" id="PF05048">
    <property type="entry name" value="NosD"/>
    <property type="match status" value="1"/>
</dbReference>
<keyword evidence="2" id="KW-0732">Signal</keyword>
<feature type="domain" description="Periplasmic copper-binding protein NosD beta helix" evidence="3">
    <location>
        <begin position="159"/>
        <end position="338"/>
    </location>
</feature>
<dbReference type="AlphaFoldDB" id="A0A927J135"/>
<proteinExistence type="predicted"/>
<feature type="chain" id="PRO_5037495433" evidence="2">
    <location>
        <begin position="27"/>
        <end position="440"/>
    </location>
</feature>
<dbReference type="PANTHER" id="PTHR22990">
    <property type="entry name" value="F-BOX ONLY PROTEIN"/>
    <property type="match status" value="1"/>
</dbReference>
<dbReference type="Gene3D" id="2.160.20.10">
    <property type="entry name" value="Single-stranded right-handed beta-helix, Pectin lyase-like"/>
    <property type="match status" value="2"/>
</dbReference>
<evidence type="ECO:0000313" key="5">
    <source>
        <dbReference type="Proteomes" id="UP000610846"/>
    </source>
</evidence>
<dbReference type="SMART" id="SM00710">
    <property type="entry name" value="PbH1"/>
    <property type="match status" value="7"/>
</dbReference>
<feature type="signal peptide" evidence="2">
    <location>
        <begin position="1"/>
        <end position="26"/>
    </location>
</feature>
<dbReference type="InterPro" id="IPR006626">
    <property type="entry name" value="PbH1"/>
</dbReference>
<dbReference type="InterPro" id="IPR012334">
    <property type="entry name" value="Pectin_lyas_fold"/>
</dbReference>
<dbReference type="InterPro" id="IPR051550">
    <property type="entry name" value="SCF-Subunits/Alg-Epimerases"/>
</dbReference>
<evidence type="ECO:0000256" key="2">
    <source>
        <dbReference type="SAM" id="SignalP"/>
    </source>
</evidence>
<sequence length="440" mass="44809">MRRSRLVPAAVLAAVLLLGACSPDGGEELPDADAGSGDVRVPADVPTIQEAVDQAADGDVVVVGPGTYTESVQIRTPNLTLRGTDRNGVVIDGGQVRGNGIVVTAPGVTVENLTVRGHNLNGILVTGLTADGGLAAGSDGYTRLDPEEFPPLQGFAVRSVTTYNNGLYGVYAFDANDGVIEDSYASGHADSGFYVGQCRDCRIVVRGNVAEHNAVGYEQTNASDSVTVVGNRFTDNRVGASLLSDYQEAFVPQHGTTFAGNVVSDNAQAQTPAEANGVFGVGVAVTGGQDDVVARNRVEDNPAAGIWIASTEDLAPDGNRIEGNVARGNGVDLAYTGSERAPGAGSCAADNTLDTTLPADLLDLWPCPDGGTRAPGGALDLPEAPPGISFRDVPAPPEQPSMTAADLDAAPGARAPAVDADAIAATGVPAADLLADRARS</sequence>
<dbReference type="InterPro" id="IPR011050">
    <property type="entry name" value="Pectin_lyase_fold/virulence"/>
</dbReference>
<keyword evidence="1" id="KW-0677">Repeat</keyword>
<dbReference type="PANTHER" id="PTHR22990:SF15">
    <property type="entry name" value="F-BOX ONLY PROTEIN 10"/>
    <property type="match status" value="1"/>
</dbReference>
<accession>A0A927J135</accession>
<dbReference type="InterPro" id="IPR007742">
    <property type="entry name" value="NosD_dom"/>
</dbReference>
<evidence type="ECO:0000313" key="4">
    <source>
        <dbReference type="EMBL" id="MBD8079964.1"/>
    </source>
</evidence>
<organism evidence="4 5">
    <name type="scientific">Cellulosimicrobium arenosum</name>
    <dbReference type="NCBI Taxonomy" id="2708133"/>
    <lineage>
        <taxon>Bacteria</taxon>
        <taxon>Bacillati</taxon>
        <taxon>Actinomycetota</taxon>
        <taxon>Actinomycetes</taxon>
        <taxon>Micrococcales</taxon>
        <taxon>Promicromonosporaceae</taxon>
        <taxon>Cellulosimicrobium</taxon>
    </lineage>
</organism>
<dbReference type="EMBL" id="JACYHB010000011">
    <property type="protein sequence ID" value="MBD8079964.1"/>
    <property type="molecule type" value="Genomic_DNA"/>
</dbReference>
<gene>
    <name evidence="4" type="ORF">IF651_12950</name>
</gene>
<dbReference type="Proteomes" id="UP000610846">
    <property type="component" value="Unassembled WGS sequence"/>
</dbReference>
<keyword evidence="5" id="KW-1185">Reference proteome</keyword>
<name>A0A927J135_9MICO</name>
<dbReference type="SUPFAM" id="SSF51126">
    <property type="entry name" value="Pectin lyase-like"/>
    <property type="match status" value="1"/>
</dbReference>
<dbReference type="PROSITE" id="PS51257">
    <property type="entry name" value="PROKAR_LIPOPROTEIN"/>
    <property type="match status" value="1"/>
</dbReference>
<dbReference type="RefSeq" id="WP_191829555.1">
    <property type="nucleotide sequence ID" value="NZ_JACYHB010000011.1"/>
</dbReference>
<reference evidence="4" key="2">
    <citation type="submission" date="2020-09" db="EMBL/GenBank/DDBJ databases">
        <authorList>
            <person name="Yu Y."/>
        </authorList>
    </citation>
    <scope>NUCLEOTIDE SEQUENCE</scope>
    <source>
        <strain evidence="4">KCTC 49039</strain>
    </source>
</reference>
<comment type="caution">
    <text evidence="4">The sequence shown here is derived from an EMBL/GenBank/DDBJ whole genome shotgun (WGS) entry which is preliminary data.</text>
</comment>
<protein>
    <submittedName>
        <fullName evidence="4">Right-handed parallel beta-helix repeat-containing protein</fullName>
    </submittedName>
</protein>
<evidence type="ECO:0000256" key="1">
    <source>
        <dbReference type="ARBA" id="ARBA00022737"/>
    </source>
</evidence>
<reference evidence="4" key="1">
    <citation type="journal article" date="2018" name="Curr. Microbiol.">
        <title>Cellulosimicrobium arenosum sp. nov., Isolated from Marine Sediment Sand.</title>
        <authorList>
            <person name="Oh M."/>
            <person name="Kim J.H."/>
            <person name="Yoon J.H."/>
            <person name="Schumann P."/>
            <person name="Kim W."/>
        </authorList>
    </citation>
    <scope>NUCLEOTIDE SEQUENCE</scope>
    <source>
        <strain evidence="4">KCTC 49039</strain>
    </source>
</reference>
<evidence type="ECO:0000259" key="3">
    <source>
        <dbReference type="Pfam" id="PF05048"/>
    </source>
</evidence>